<dbReference type="InParanoid" id="B4LBP7"/>
<dbReference type="GO" id="GO:0016887">
    <property type="term" value="F:ATP hydrolysis activity"/>
    <property type="evidence" value="ECO:0007669"/>
    <property type="project" value="TreeGrafter"/>
</dbReference>
<dbReference type="InterPro" id="IPR019821">
    <property type="entry name" value="Kinesin_motor_CS"/>
</dbReference>
<dbReference type="Proteomes" id="UP000008792">
    <property type="component" value="Unassembled WGS sequence"/>
</dbReference>
<keyword evidence="4" id="KW-0206">Cytoskeleton</keyword>
<gene>
    <name evidence="10" type="primary">Dvir\GJ12838</name>
    <name evidence="10" type="ORF">Dvir_GJ12838</name>
</gene>
<evidence type="ECO:0000313" key="11">
    <source>
        <dbReference type="Proteomes" id="UP000008792"/>
    </source>
</evidence>
<keyword evidence="4" id="KW-0963">Cytoplasm</keyword>
<feature type="domain" description="Kinesin motor" evidence="9">
    <location>
        <begin position="91"/>
        <end position="504"/>
    </location>
</feature>
<dbReference type="STRING" id="7244.B4LBP7"/>
<dbReference type="Gene3D" id="2.60.40.4330">
    <property type="entry name" value="Kinesin-like protein Kif23, Arf6-interacting domain"/>
    <property type="match status" value="1"/>
</dbReference>
<dbReference type="CDD" id="cd01368">
    <property type="entry name" value="KISc_KIF23_like"/>
    <property type="match status" value="1"/>
</dbReference>
<evidence type="ECO:0000259" key="9">
    <source>
        <dbReference type="PROSITE" id="PS50067"/>
    </source>
</evidence>
<feature type="region of interest" description="Disordered" evidence="8">
    <location>
        <begin position="739"/>
        <end position="776"/>
    </location>
</feature>
<dbReference type="GO" id="GO:0051256">
    <property type="term" value="P:mitotic spindle midzone assembly"/>
    <property type="evidence" value="ECO:0007669"/>
    <property type="project" value="TreeGrafter"/>
</dbReference>
<dbReference type="InterPro" id="IPR001752">
    <property type="entry name" value="Kinesin_motor_dom"/>
</dbReference>
<keyword evidence="7" id="KW-0175">Coiled coil</keyword>
<evidence type="ECO:0000256" key="5">
    <source>
        <dbReference type="PROSITE-ProRule" id="PRU00283"/>
    </source>
</evidence>
<evidence type="ECO:0000256" key="2">
    <source>
        <dbReference type="ARBA" id="ARBA00022741"/>
    </source>
</evidence>
<dbReference type="Pfam" id="PF16540">
    <property type="entry name" value="MKLP1_Arf_bdg"/>
    <property type="match status" value="1"/>
</dbReference>
<evidence type="ECO:0000256" key="3">
    <source>
        <dbReference type="ARBA" id="ARBA00022840"/>
    </source>
</evidence>
<feature type="coiled-coil region" evidence="7">
    <location>
        <begin position="607"/>
        <end position="683"/>
    </location>
</feature>
<dbReference type="GO" id="GO:0005524">
    <property type="term" value="F:ATP binding"/>
    <property type="evidence" value="ECO:0007669"/>
    <property type="project" value="UniProtKB-UniRule"/>
</dbReference>
<dbReference type="InterPro" id="IPR027640">
    <property type="entry name" value="Kinesin-like_fam"/>
</dbReference>
<feature type="region of interest" description="Disordered" evidence="8">
    <location>
        <begin position="62"/>
        <end position="90"/>
    </location>
</feature>
<dbReference type="Gene3D" id="3.40.850.10">
    <property type="entry name" value="Kinesin motor domain"/>
    <property type="match status" value="1"/>
</dbReference>
<evidence type="ECO:0000256" key="6">
    <source>
        <dbReference type="RuleBase" id="RU000394"/>
    </source>
</evidence>
<organism evidence="10 11">
    <name type="scientific">Drosophila virilis</name>
    <name type="common">Fruit fly</name>
    <dbReference type="NCBI Taxonomy" id="7244"/>
    <lineage>
        <taxon>Eukaryota</taxon>
        <taxon>Metazoa</taxon>
        <taxon>Ecdysozoa</taxon>
        <taxon>Arthropoda</taxon>
        <taxon>Hexapoda</taxon>
        <taxon>Insecta</taxon>
        <taxon>Pterygota</taxon>
        <taxon>Neoptera</taxon>
        <taxon>Endopterygota</taxon>
        <taxon>Diptera</taxon>
        <taxon>Brachycera</taxon>
        <taxon>Muscomorpha</taxon>
        <taxon>Ephydroidea</taxon>
        <taxon>Drosophilidae</taxon>
        <taxon>Drosophila</taxon>
    </lineage>
</organism>
<dbReference type="EMBL" id="CH940647">
    <property type="protein sequence ID" value="EDW68674.2"/>
    <property type="molecule type" value="Genomic_DNA"/>
</dbReference>
<dbReference type="KEGG" id="dvi:6623691"/>
<comment type="similarity">
    <text evidence="5 6">Belongs to the TRAFAC class myosin-kinesin ATPase superfamily. Kinesin family.</text>
</comment>
<feature type="compositionally biased region" description="Low complexity" evidence="8">
    <location>
        <begin position="911"/>
        <end position="923"/>
    </location>
</feature>
<dbReference type="OrthoDB" id="2403182at2759"/>
<dbReference type="HOGENOM" id="CLU_001485_13_0_1"/>
<feature type="region of interest" description="Disordered" evidence="8">
    <location>
        <begin position="889"/>
        <end position="923"/>
    </location>
</feature>
<evidence type="ECO:0000313" key="10">
    <source>
        <dbReference type="EMBL" id="EDW68674.2"/>
    </source>
</evidence>
<keyword evidence="2 5" id="KW-0547">Nucleotide-binding</keyword>
<dbReference type="GO" id="GO:0008017">
    <property type="term" value="F:microtubule binding"/>
    <property type="evidence" value="ECO:0007669"/>
    <property type="project" value="InterPro"/>
</dbReference>
<dbReference type="InterPro" id="IPR036961">
    <property type="entry name" value="Kinesin_motor_dom_sf"/>
</dbReference>
<feature type="compositionally biased region" description="Basic and acidic residues" evidence="8">
    <location>
        <begin position="76"/>
        <end position="85"/>
    </location>
</feature>
<dbReference type="SMART" id="SM00129">
    <property type="entry name" value="KISc"/>
    <property type="match status" value="1"/>
</dbReference>
<keyword evidence="11" id="KW-1185">Reference proteome</keyword>
<protein>
    <recommendedName>
        <fullName evidence="6">Kinesin-like protein</fullName>
    </recommendedName>
</protein>
<dbReference type="eggNOG" id="KOG0247">
    <property type="taxonomic scope" value="Eukaryota"/>
</dbReference>
<proteinExistence type="inferred from homology"/>
<dbReference type="FunCoup" id="B4LBP7">
    <property type="interactions" value="540"/>
</dbReference>
<dbReference type="InterPro" id="IPR027417">
    <property type="entry name" value="P-loop_NTPase"/>
</dbReference>
<evidence type="ECO:0000256" key="4">
    <source>
        <dbReference type="ARBA" id="ARBA00023212"/>
    </source>
</evidence>
<dbReference type="GO" id="GO:0003777">
    <property type="term" value="F:microtubule motor activity"/>
    <property type="evidence" value="ECO:0007669"/>
    <property type="project" value="InterPro"/>
</dbReference>
<dbReference type="Pfam" id="PF00225">
    <property type="entry name" value="Kinesin"/>
    <property type="match status" value="1"/>
</dbReference>
<dbReference type="PROSITE" id="PS00411">
    <property type="entry name" value="KINESIN_MOTOR_1"/>
    <property type="match status" value="1"/>
</dbReference>
<dbReference type="InterPro" id="IPR032384">
    <property type="entry name" value="Kif23_Arf-bd"/>
</dbReference>
<sequence length="945" mass="107360">MKLAANANRKEEEEQAWRLYGRKHLKLTNQNSVGFLKEAKKQDCSRNKITKNINMKAVPRTPMRVPKTPRAAPAHTHPEKRRDVSNKQQDPVNVFCRVRPLQSEGDLTCMRVKNTTTIALNSQDQLLHPKQNGAQREIQYIFKHVFQPDSNQQEVFAAVAQPLVENLVRGRNSLLFTYGVTGSGKTYTMTGNARHRGIMPRCLDLLFRTISDYQAKKFVFKPDRLNGFEILSEEDALLERQQEMNQRFAGAGRFGFRRKDSDPEIASQASVEPTPLSVLDEDNMYSVFITYVEMYNNSVYDLLEDTGVQKSLQCKIIREDANHQMFVHGVTEVEVKTVEEALEVFQMGQKRKRMGNTILNAESSRSHSVFNIRLVQAPTDCQGEHVVQDKHTITVSQLSLVDLAGSERSSRTKNTGVRLREAGNINNSLMTLRTCLEYLRENQQLAGNGAAKKIPYRDSKITHMFKNYFDGEGQVSMIVCVNPRIEDYDENMQVMKFAEMTQEVQIARATPMKPDLGLTPGRRKANKLFKIAVNNLNELGIPEAKQLEVDVGLVYSLGPDFPNYQMDTPETECKIQELMQYLEQRIEKRRKLRANMDIKCDNFRQLLMNLDRDNLQLRTELASLKAVYKQERERSAALENKVRIHESSIDVLNNTVSKRERQIQELTQKLSEQDYLLTQKEQEKEKQKKKFNSKLAVESDKNKREFDMKLREQRAKMQERMRIKDEKLRLVSNILQSEDVPSLPRSQSSENLLNDKERGGGGFTARTESSAPATTRTDIYCTPRHGLAAANNRHRRSRSAGDKWLEHRAANPVPLGTIMQPYLKNRKSVTKLTDMKELTGHGANKYCLVSQEADTDGDVETKLYKGNVIPTCGGGAQVVFDDVECLKQKSPVHSPPRKRPSNGNLSASAFGGPLPTSTTGLTSVQDVASRCNLGIEGHSSKKSKM</sequence>
<dbReference type="PRINTS" id="PR00380">
    <property type="entry name" value="KINESINHEAVY"/>
</dbReference>
<dbReference type="GO" id="GO:0005871">
    <property type="term" value="C:kinesin complex"/>
    <property type="evidence" value="ECO:0007669"/>
    <property type="project" value="TreeGrafter"/>
</dbReference>
<dbReference type="PROSITE" id="PS50067">
    <property type="entry name" value="KINESIN_MOTOR_2"/>
    <property type="match status" value="1"/>
</dbReference>
<keyword evidence="6" id="KW-0493">Microtubule</keyword>
<name>B4LBP7_DROVI</name>
<reference evidence="10 11" key="1">
    <citation type="journal article" date="2007" name="Nature">
        <title>Evolution of genes and genomes on the Drosophila phylogeny.</title>
        <authorList>
            <consortium name="Drosophila 12 Genomes Consortium"/>
            <person name="Clark A.G."/>
            <person name="Eisen M.B."/>
            <person name="Smith D.R."/>
            <person name="Bergman C.M."/>
            <person name="Oliver B."/>
            <person name="Markow T.A."/>
            <person name="Kaufman T.C."/>
            <person name="Kellis M."/>
            <person name="Gelbart W."/>
            <person name="Iyer V.N."/>
            <person name="Pollard D.A."/>
            <person name="Sackton T.B."/>
            <person name="Larracuente A.M."/>
            <person name="Singh N.D."/>
            <person name="Abad J.P."/>
            <person name="Abt D.N."/>
            <person name="Adryan B."/>
            <person name="Aguade M."/>
            <person name="Akashi H."/>
            <person name="Anderson W.W."/>
            <person name="Aquadro C.F."/>
            <person name="Ardell D.H."/>
            <person name="Arguello R."/>
            <person name="Artieri C.G."/>
            <person name="Barbash D.A."/>
            <person name="Barker D."/>
            <person name="Barsanti P."/>
            <person name="Batterham P."/>
            <person name="Batzoglou S."/>
            <person name="Begun D."/>
            <person name="Bhutkar A."/>
            <person name="Blanco E."/>
            <person name="Bosak S.A."/>
            <person name="Bradley R.K."/>
            <person name="Brand A.D."/>
            <person name="Brent M.R."/>
            <person name="Brooks A.N."/>
            <person name="Brown R.H."/>
            <person name="Butlin R.K."/>
            <person name="Caggese C."/>
            <person name="Calvi B.R."/>
            <person name="Bernardo de Carvalho A."/>
            <person name="Caspi A."/>
            <person name="Castrezana S."/>
            <person name="Celniker S.E."/>
            <person name="Chang J.L."/>
            <person name="Chapple C."/>
            <person name="Chatterji S."/>
            <person name="Chinwalla A."/>
            <person name="Civetta A."/>
            <person name="Clifton S.W."/>
            <person name="Comeron J.M."/>
            <person name="Costello J.C."/>
            <person name="Coyne J.A."/>
            <person name="Daub J."/>
            <person name="David R.G."/>
            <person name="Delcher A.L."/>
            <person name="Delehaunty K."/>
            <person name="Do C.B."/>
            <person name="Ebling H."/>
            <person name="Edwards K."/>
            <person name="Eickbush T."/>
            <person name="Evans J.D."/>
            <person name="Filipski A."/>
            <person name="Findeiss S."/>
            <person name="Freyhult E."/>
            <person name="Fulton L."/>
            <person name="Fulton R."/>
            <person name="Garcia A.C."/>
            <person name="Gardiner A."/>
            <person name="Garfield D.A."/>
            <person name="Garvin B.E."/>
            <person name="Gibson G."/>
            <person name="Gilbert D."/>
            <person name="Gnerre S."/>
            <person name="Godfrey J."/>
            <person name="Good R."/>
            <person name="Gotea V."/>
            <person name="Gravely B."/>
            <person name="Greenberg A.J."/>
            <person name="Griffiths-Jones S."/>
            <person name="Gross S."/>
            <person name="Guigo R."/>
            <person name="Gustafson E.A."/>
            <person name="Haerty W."/>
            <person name="Hahn M.W."/>
            <person name="Halligan D.L."/>
            <person name="Halpern A.L."/>
            <person name="Halter G.M."/>
            <person name="Han M.V."/>
            <person name="Heger A."/>
            <person name="Hillier L."/>
            <person name="Hinrichs A.S."/>
            <person name="Holmes I."/>
            <person name="Hoskins R.A."/>
            <person name="Hubisz M.J."/>
            <person name="Hultmark D."/>
            <person name="Huntley M.A."/>
            <person name="Jaffe D.B."/>
            <person name="Jagadeeshan S."/>
            <person name="Jeck W.R."/>
            <person name="Johnson J."/>
            <person name="Jones C.D."/>
            <person name="Jordan W.C."/>
            <person name="Karpen G.H."/>
            <person name="Kataoka E."/>
            <person name="Keightley P.D."/>
            <person name="Kheradpour P."/>
            <person name="Kirkness E.F."/>
            <person name="Koerich L.B."/>
            <person name="Kristiansen K."/>
            <person name="Kudrna D."/>
            <person name="Kulathinal R.J."/>
            <person name="Kumar S."/>
            <person name="Kwok R."/>
            <person name="Lander E."/>
            <person name="Langley C.H."/>
            <person name="Lapoint R."/>
            <person name="Lazzaro B.P."/>
            <person name="Lee S.J."/>
            <person name="Levesque L."/>
            <person name="Li R."/>
            <person name="Lin C.F."/>
            <person name="Lin M.F."/>
            <person name="Lindblad-Toh K."/>
            <person name="Llopart A."/>
            <person name="Long M."/>
            <person name="Low L."/>
            <person name="Lozovsky E."/>
            <person name="Lu J."/>
            <person name="Luo M."/>
            <person name="Machado C.A."/>
            <person name="Makalowski W."/>
            <person name="Marzo M."/>
            <person name="Matsuda M."/>
            <person name="Matzkin L."/>
            <person name="McAllister B."/>
            <person name="McBride C.S."/>
            <person name="McKernan B."/>
            <person name="McKernan K."/>
            <person name="Mendez-Lago M."/>
            <person name="Minx P."/>
            <person name="Mollenhauer M.U."/>
            <person name="Montooth K."/>
            <person name="Mount S.M."/>
            <person name="Mu X."/>
            <person name="Myers E."/>
            <person name="Negre B."/>
            <person name="Newfeld S."/>
            <person name="Nielsen R."/>
            <person name="Noor M.A."/>
            <person name="O'Grady P."/>
            <person name="Pachter L."/>
            <person name="Papaceit M."/>
            <person name="Parisi M.J."/>
            <person name="Parisi M."/>
            <person name="Parts L."/>
            <person name="Pedersen J.S."/>
            <person name="Pesole G."/>
            <person name="Phillippy A.M."/>
            <person name="Ponting C.P."/>
            <person name="Pop M."/>
            <person name="Porcelli D."/>
            <person name="Powell J.R."/>
            <person name="Prohaska S."/>
            <person name="Pruitt K."/>
            <person name="Puig M."/>
            <person name="Quesneville H."/>
            <person name="Ram K.R."/>
            <person name="Rand D."/>
            <person name="Rasmussen M.D."/>
            <person name="Reed L.K."/>
            <person name="Reenan R."/>
            <person name="Reily A."/>
            <person name="Remington K.A."/>
            <person name="Rieger T.T."/>
            <person name="Ritchie M.G."/>
            <person name="Robin C."/>
            <person name="Rogers Y.H."/>
            <person name="Rohde C."/>
            <person name="Rozas J."/>
            <person name="Rubenfield M.J."/>
            <person name="Ruiz A."/>
            <person name="Russo S."/>
            <person name="Salzberg S.L."/>
            <person name="Sanchez-Gracia A."/>
            <person name="Saranga D.J."/>
            <person name="Sato H."/>
            <person name="Schaeffer S.W."/>
            <person name="Schatz M.C."/>
            <person name="Schlenke T."/>
            <person name="Schwartz R."/>
            <person name="Segarra C."/>
            <person name="Singh R.S."/>
            <person name="Sirot L."/>
            <person name="Sirota M."/>
            <person name="Sisneros N.B."/>
            <person name="Smith C.D."/>
            <person name="Smith T.F."/>
            <person name="Spieth J."/>
            <person name="Stage D.E."/>
            <person name="Stark A."/>
            <person name="Stephan W."/>
            <person name="Strausberg R.L."/>
            <person name="Strempel S."/>
            <person name="Sturgill D."/>
            <person name="Sutton G."/>
            <person name="Sutton G.G."/>
            <person name="Tao W."/>
            <person name="Teichmann S."/>
            <person name="Tobari Y.N."/>
            <person name="Tomimura Y."/>
            <person name="Tsolas J.M."/>
            <person name="Valente V.L."/>
            <person name="Venter E."/>
            <person name="Venter J.C."/>
            <person name="Vicario S."/>
            <person name="Vieira F.G."/>
            <person name="Vilella A.J."/>
            <person name="Villasante A."/>
            <person name="Walenz B."/>
            <person name="Wang J."/>
            <person name="Wasserman M."/>
            <person name="Watts T."/>
            <person name="Wilson D."/>
            <person name="Wilson R.K."/>
            <person name="Wing R.A."/>
            <person name="Wolfner M.F."/>
            <person name="Wong A."/>
            <person name="Wong G.K."/>
            <person name="Wu C.I."/>
            <person name="Wu G."/>
            <person name="Yamamoto D."/>
            <person name="Yang H.P."/>
            <person name="Yang S.P."/>
            <person name="Yorke J.A."/>
            <person name="Yoshida K."/>
            <person name="Zdobnov E."/>
            <person name="Zhang P."/>
            <person name="Zhang Y."/>
            <person name="Zimin A.V."/>
            <person name="Baldwin J."/>
            <person name="Abdouelleil A."/>
            <person name="Abdulkadir J."/>
            <person name="Abebe A."/>
            <person name="Abera B."/>
            <person name="Abreu J."/>
            <person name="Acer S.C."/>
            <person name="Aftuck L."/>
            <person name="Alexander A."/>
            <person name="An P."/>
            <person name="Anderson E."/>
            <person name="Anderson S."/>
            <person name="Arachi H."/>
            <person name="Azer M."/>
            <person name="Bachantsang P."/>
            <person name="Barry A."/>
            <person name="Bayul T."/>
            <person name="Berlin A."/>
            <person name="Bessette D."/>
            <person name="Bloom T."/>
            <person name="Blye J."/>
            <person name="Boguslavskiy L."/>
            <person name="Bonnet C."/>
            <person name="Boukhgalter B."/>
            <person name="Bourzgui I."/>
            <person name="Brown A."/>
            <person name="Cahill P."/>
            <person name="Channer S."/>
            <person name="Cheshatsang Y."/>
            <person name="Chuda L."/>
            <person name="Citroen M."/>
            <person name="Collymore A."/>
            <person name="Cooke P."/>
            <person name="Costello M."/>
            <person name="D'Aco K."/>
            <person name="Daza R."/>
            <person name="De Haan G."/>
            <person name="DeGray S."/>
            <person name="DeMaso C."/>
            <person name="Dhargay N."/>
            <person name="Dooley K."/>
            <person name="Dooley E."/>
            <person name="Doricent M."/>
            <person name="Dorje P."/>
            <person name="Dorjee K."/>
            <person name="Dupes A."/>
            <person name="Elong R."/>
            <person name="Falk J."/>
            <person name="Farina A."/>
            <person name="Faro S."/>
            <person name="Ferguson D."/>
            <person name="Fisher S."/>
            <person name="Foley C.D."/>
            <person name="Franke A."/>
            <person name="Friedrich D."/>
            <person name="Gadbois L."/>
            <person name="Gearin G."/>
            <person name="Gearin C.R."/>
            <person name="Giannoukos G."/>
            <person name="Goode T."/>
            <person name="Graham J."/>
            <person name="Grandbois E."/>
            <person name="Grewal S."/>
            <person name="Gyaltsen K."/>
            <person name="Hafez N."/>
            <person name="Hagos B."/>
            <person name="Hall J."/>
            <person name="Henson C."/>
            <person name="Hollinger A."/>
            <person name="Honan T."/>
            <person name="Huard M.D."/>
            <person name="Hughes L."/>
            <person name="Hurhula B."/>
            <person name="Husby M.E."/>
            <person name="Kamat A."/>
            <person name="Kanga B."/>
            <person name="Kashin S."/>
            <person name="Khazanovich D."/>
            <person name="Kisner P."/>
            <person name="Lance K."/>
            <person name="Lara M."/>
            <person name="Lee W."/>
            <person name="Lennon N."/>
            <person name="Letendre F."/>
            <person name="LeVine R."/>
            <person name="Lipovsky A."/>
            <person name="Liu X."/>
            <person name="Liu J."/>
            <person name="Liu S."/>
            <person name="Lokyitsang T."/>
            <person name="Lokyitsang Y."/>
            <person name="Lubonja R."/>
            <person name="Lui A."/>
            <person name="MacDonald P."/>
            <person name="Magnisalis V."/>
            <person name="Maru K."/>
            <person name="Matthews C."/>
            <person name="McCusker W."/>
            <person name="McDonough S."/>
            <person name="Mehta T."/>
            <person name="Meldrim J."/>
            <person name="Meneus L."/>
            <person name="Mihai O."/>
            <person name="Mihalev A."/>
            <person name="Mihova T."/>
            <person name="Mittelman R."/>
            <person name="Mlenga V."/>
            <person name="Montmayeur A."/>
            <person name="Mulrain L."/>
            <person name="Navidi A."/>
            <person name="Naylor J."/>
            <person name="Negash T."/>
            <person name="Nguyen T."/>
            <person name="Nguyen N."/>
            <person name="Nicol R."/>
            <person name="Norbu C."/>
            <person name="Norbu N."/>
            <person name="Novod N."/>
            <person name="O'Neill B."/>
            <person name="Osman S."/>
            <person name="Markiewicz E."/>
            <person name="Oyono O.L."/>
            <person name="Patti C."/>
            <person name="Phunkhang P."/>
            <person name="Pierre F."/>
            <person name="Priest M."/>
            <person name="Raghuraman S."/>
            <person name="Rege F."/>
            <person name="Reyes R."/>
            <person name="Rise C."/>
            <person name="Rogov P."/>
            <person name="Ross K."/>
            <person name="Ryan E."/>
            <person name="Settipalli S."/>
            <person name="Shea T."/>
            <person name="Sherpa N."/>
            <person name="Shi L."/>
            <person name="Shih D."/>
            <person name="Sparrow T."/>
            <person name="Spaulding J."/>
            <person name="Stalker J."/>
            <person name="Stange-Thomann N."/>
            <person name="Stavropoulos S."/>
            <person name="Stone C."/>
            <person name="Strader C."/>
            <person name="Tesfaye S."/>
            <person name="Thomson T."/>
            <person name="Thoulutsang Y."/>
            <person name="Thoulutsang D."/>
            <person name="Topham K."/>
            <person name="Topping I."/>
            <person name="Tsamla T."/>
            <person name="Vassiliev H."/>
            <person name="Vo A."/>
            <person name="Wangchuk T."/>
            <person name="Wangdi T."/>
            <person name="Weiand M."/>
            <person name="Wilkinson J."/>
            <person name="Wilson A."/>
            <person name="Yadav S."/>
            <person name="Young G."/>
            <person name="Yu Q."/>
            <person name="Zembek L."/>
            <person name="Zhong D."/>
            <person name="Zimmer A."/>
            <person name="Zwirko Z."/>
            <person name="Jaffe D.B."/>
            <person name="Alvarez P."/>
            <person name="Brockman W."/>
            <person name="Butler J."/>
            <person name="Chin C."/>
            <person name="Gnerre S."/>
            <person name="Grabherr M."/>
            <person name="Kleber M."/>
            <person name="Mauceli E."/>
            <person name="MacCallum I."/>
        </authorList>
    </citation>
    <scope>NUCLEOTIDE SEQUENCE [LARGE SCALE GENOMIC DNA]</scope>
    <source>
        <strain evidence="11">Tucson 15010-1051.87</strain>
    </source>
</reference>
<keyword evidence="5 6" id="KW-0505">Motor protein</keyword>
<evidence type="ECO:0000256" key="7">
    <source>
        <dbReference type="SAM" id="Coils"/>
    </source>
</evidence>
<feature type="binding site" evidence="5">
    <location>
        <begin position="179"/>
        <end position="186"/>
    </location>
    <ligand>
        <name>ATP</name>
        <dbReference type="ChEBI" id="CHEBI:30616"/>
    </ligand>
</feature>
<dbReference type="AlphaFoldDB" id="B4LBP7"/>
<dbReference type="PANTHER" id="PTHR24115:SF600">
    <property type="entry name" value="KINESIN-LIKE PROTEIN KIF23"/>
    <property type="match status" value="1"/>
</dbReference>
<feature type="compositionally biased region" description="Polar residues" evidence="8">
    <location>
        <begin position="766"/>
        <end position="776"/>
    </location>
</feature>
<dbReference type="GO" id="GO:0007018">
    <property type="term" value="P:microtubule-based movement"/>
    <property type="evidence" value="ECO:0007669"/>
    <property type="project" value="InterPro"/>
</dbReference>
<evidence type="ECO:0000256" key="8">
    <source>
        <dbReference type="SAM" id="MobiDB-lite"/>
    </source>
</evidence>
<dbReference type="PANTHER" id="PTHR24115">
    <property type="entry name" value="KINESIN-RELATED"/>
    <property type="match status" value="1"/>
</dbReference>
<comment type="subcellular location">
    <subcellularLocation>
        <location evidence="1">Cytoplasm</location>
        <location evidence="1">Cytoskeleton</location>
    </subcellularLocation>
</comment>
<evidence type="ECO:0000256" key="1">
    <source>
        <dbReference type="ARBA" id="ARBA00004245"/>
    </source>
</evidence>
<dbReference type="GO" id="GO:0005874">
    <property type="term" value="C:microtubule"/>
    <property type="evidence" value="ECO:0007669"/>
    <property type="project" value="UniProtKB-KW"/>
</dbReference>
<dbReference type="InterPro" id="IPR038105">
    <property type="entry name" value="Kif23_Arf-bd_sf"/>
</dbReference>
<accession>B4LBP7</accession>
<dbReference type="FunFam" id="2.60.40.4330:FF:000002">
    <property type="entry name" value="Kinesin-like protein"/>
    <property type="match status" value="1"/>
</dbReference>
<keyword evidence="3 5" id="KW-0067">ATP-binding</keyword>
<dbReference type="SUPFAM" id="SSF52540">
    <property type="entry name" value="P-loop containing nucleoside triphosphate hydrolases"/>
    <property type="match status" value="1"/>
</dbReference>
<dbReference type="GO" id="GO:0005634">
    <property type="term" value="C:nucleus"/>
    <property type="evidence" value="ECO:0007669"/>
    <property type="project" value="TreeGrafter"/>
</dbReference>